<keyword evidence="3 6" id="KW-0812">Transmembrane</keyword>
<organism evidence="7 8">
    <name type="scientific">Paenalkalicoccus suaedae</name>
    <dbReference type="NCBI Taxonomy" id="2592382"/>
    <lineage>
        <taxon>Bacteria</taxon>
        <taxon>Bacillati</taxon>
        <taxon>Bacillota</taxon>
        <taxon>Bacilli</taxon>
        <taxon>Bacillales</taxon>
        <taxon>Bacillaceae</taxon>
        <taxon>Paenalkalicoccus</taxon>
    </lineage>
</organism>
<keyword evidence="5 6" id="KW-0472">Membrane</keyword>
<evidence type="ECO:0000256" key="5">
    <source>
        <dbReference type="ARBA" id="ARBA00023136"/>
    </source>
</evidence>
<sequence>MPLIYTLTGSAFFMALVPFITTLSRFLSAFLAPTLFRILHVKDIMVYSQLLKTITMILLVFFTLFWLTESNTPLLYVFVSLLGFLDGWASPSSSALIPKIVERDALLRSNSWMESVSQTVEIAVWPLGALLVATTSSTSALILTVILYCLSSFLIWKIVVPAPIYEEQELPSLMSEAKRGWRLLIRRKDLLALTVSGIFISSANIVWLASIMYVYVEQQLQVSEAWWGYMNALLVSGLLVASIVAFLAGARIERFFKALLFITASVMMLAILGLSLTTMPLMAVGLAFLYGCANQIKGLLEVTYIQKQSDEEDLPYIYAAQEAAYLLTFAMSVLGFSFFVDLVHVQVVMITASGFATVGLAVLVMFSRHINKLSNSE</sequence>
<feature type="transmembrane region" description="Helical" evidence="6">
    <location>
        <begin position="345"/>
        <end position="366"/>
    </location>
</feature>
<dbReference type="InterPro" id="IPR036259">
    <property type="entry name" value="MFS_trans_sf"/>
</dbReference>
<dbReference type="Proteomes" id="UP000318138">
    <property type="component" value="Chromosome"/>
</dbReference>
<dbReference type="InterPro" id="IPR011701">
    <property type="entry name" value="MFS"/>
</dbReference>
<accession>A0A859FBW3</accession>
<evidence type="ECO:0000313" key="7">
    <source>
        <dbReference type="EMBL" id="QKS69775.1"/>
    </source>
</evidence>
<reference evidence="8" key="1">
    <citation type="submission" date="2019-07" db="EMBL/GenBank/DDBJ databases">
        <title>Bacillus alkalisoli sp. nov. isolated from saline soil.</title>
        <authorList>
            <person name="Sun J.-Q."/>
            <person name="Xu L."/>
        </authorList>
    </citation>
    <scope>NUCLEOTIDE SEQUENCE [LARGE SCALE GENOMIC DNA]</scope>
    <source>
        <strain evidence="8">M4U3P1</strain>
    </source>
</reference>
<name>A0A859FBW3_9BACI</name>
<evidence type="ECO:0000256" key="4">
    <source>
        <dbReference type="ARBA" id="ARBA00022989"/>
    </source>
</evidence>
<dbReference type="Pfam" id="PF07690">
    <property type="entry name" value="MFS_1"/>
    <property type="match status" value="1"/>
</dbReference>
<dbReference type="PANTHER" id="PTHR23513">
    <property type="entry name" value="INTEGRAL MEMBRANE EFFLUX PROTEIN-RELATED"/>
    <property type="match status" value="1"/>
</dbReference>
<evidence type="ECO:0000313" key="8">
    <source>
        <dbReference type="Proteomes" id="UP000318138"/>
    </source>
</evidence>
<comment type="subcellular location">
    <subcellularLocation>
        <location evidence="1">Cell membrane</location>
        <topology evidence="1">Multi-pass membrane protein</topology>
    </subcellularLocation>
</comment>
<evidence type="ECO:0000256" key="3">
    <source>
        <dbReference type="ARBA" id="ARBA00022692"/>
    </source>
</evidence>
<dbReference type="EMBL" id="CP041372">
    <property type="protein sequence ID" value="QKS69775.1"/>
    <property type="molecule type" value="Genomic_DNA"/>
</dbReference>
<evidence type="ECO:0000256" key="1">
    <source>
        <dbReference type="ARBA" id="ARBA00004651"/>
    </source>
</evidence>
<dbReference type="GO" id="GO:0005886">
    <property type="term" value="C:plasma membrane"/>
    <property type="evidence" value="ECO:0007669"/>
    <property type="project" value="UniProtKB-SubCell"/>
</dbReference>
<evidence type="ECO:0000256" key="2">
    <source>
        <dbReference type="ARBA" id="ARBA00022475"/>
    </source>
</evidence>
<gene>
    <name evidence="7" type="ORF">FLK61_23575</name>
</gene>
<proteinExistence type="predicted"/>
<dbReference type="SUPFAM" id="SSF103473">
    <property type="entry name" value="MFS general substrate transporter"/>
    <property type="match status" value="1"/>
</dbReference>
<feature type="transmembrane region" description="Helical" evidence="6">
    <location>
        <begin position="12"/>
        <end position="32"/>
    </location>
</feature>
<dbReference type="KEGG" id="psua:FLK61_23575"/>
<feature type="transmembrane region" description="Helical" evidence="6">
    <location>
        <begin position="255"/>
        <end position="276"/>
    </location>
</feature>
<dbReference type="Gene3D" id="1.20.1250.20">
    <property type="entry name" value="MFS general substrate transporter like domains"/>
    <property type="match status" value="1"/>
</dbReference>
<evidence type="ECO:0000256" key="6">
    <source>
        <dbReference type="SAM" id="Phobius"/>
    </source>
</evidence>
<dbReference type="AlphaFoldDB" id="A0A859FBW3"/>
<keyword evidence="2" id="KW-1003">Cell membrane</keyword>
<protein>
    <submittedName>
        <fullName evidence="7">MFS transporter</fullName>
    </submittedName>
</protein>
<keyword evidence="8" id="KW-1185">Reference proteome</keyword>
<feature type="transmembrane region" description="Helical" evidence="6">
    <location>
        <begin position="226"/>
        <end position="248"/>
    </location>
</feature>
<feature type="transmembrane region" description="Helical" evidence="6">
    <location>
        <begin position="316"/>
        <end position="339"/>
    </location>
</feature>
<keyword evidence="4 6" id="KW-1133">Transmembrane helix</keyword>
<feature type="transmembrane region" description="Helical" evidence="6">
    <location>
        <begin position="139"/>
        <end position="160"/>
    </location>
</feature>
<dbReference type="PANTHER" id="PTHR23513:SF19">
    <property type="entry name" value="MAJOR FACILITATOR SUPERFAMILY (MFS) PROFILE DOMAIN-CONTAINING PROTEIN"/>
    <property type="match status" value="1"/>
</dbReference>
<feature type="transmembrane region" description="Helical" evidence="6">
    <location>
        <begin position="44"/>
        <end position="67"/>
    </location>
</feature>
<dbReference type="CDD" id="cd06173">
    <property type="entry name" value="MFS_MefA_like"/>
    <property type="match status" value="1"/>
</dbReference>
<feature type="transmembrane region" description="Helical" evidence="6">
    <location>
        <begin position="190"/>
        <end position="214"/>
    </location>
</feature>
<dbReference type="GO" id="GO:0022857">
    <property type="term" value="F:transmembrane transporter activity"/>
    <property type="evidence" value="ECO:0007669"/>
    <property type="project" value="InterPro"/>
</dbReference>
<feature type="transmembrane region" description="Helical" evidence="6">
    <location>
        <begin position="73"/>
        <end position="91"/>
    </location>
</feature>